<evidence type="ECO:0000313" key="3">
    <source>
        <dbReference type="EMBL" id="KAK0426307.1"/>
    </source>
</evidence>
<comment type="caution">
    <text evidence="3">The sequence shown here is derived from an EMBL/GenBank/DDBJ whole genome shotgun (WGS) entry which is preliminary data.</text>
</comment>
<reference evidence="3" key="1">
    <citation type="submission" date="2023-06" db="EMBL/GenBank/DDBJ databases">
        <title>Genomic analysis of the entomopathogenic nematode Steinernema hermaphroditum.</title>
        <authorList>
            <person name="Schwarz E.M."/>
            <person name="Heppert J.K."/>
            <person name="Baniya A."/>
            <person name="Schwartz H.T."/>
            <person name="Tan C.-H."/>
            <person name="Antoshechkin I."/>
            <person name="Sternberg P.W."/>
            <person name="Goodrich-Blair H."/>
            <person name="Dillman A.R."/>
        </authorList>
    </citation>
    <scope>NUCLEOTIDE SEQUENCE</scope>
    <source>
        <strain evidence="3">PS9179</strain>
        <tissue evidence="3">Whole animal</tissue>
    </source>
</reference>
<protein>
    <submittedName>
        <fullName evidence="3">Uncharacterized protein</fullName>
    </submittedName>
</protein>
<dbReference type="Proteomes" id="UP001175271">
    <property type="component" value="Unassembled WGS sequence"/>
</dbReference>
<evidence type="ECO:0000256" key="2">
    <source>
        <dbReference type="SAM" id="SignalP"/>
    </source>
</evidence>
<feature type="signal peptide" evidence="2">
    <location>
        <begin position="1"/>
        <end position="20"/>
    </location>
</feature>
<accession>A0AA39IL35</accession>
<dbReference type="AlphaFoldDB" id="A0AA39IL35"/>
<dbReference type="EMBL" id="JAUCMV010000001">
    <property type="protein sequence ID" value="KAK0426307.1"/>
    <property type="molecule type" value="Genomic_DNA"/>
</dbReference>
<feature type="chain" id="PRO_5041349625" evidence="2">
    <location>
        <begin position="21"/>
        <end position="179"/>
    </location>
</feature>
<feature type="region of interest" description="Disordered" evidence="1">
    <location>
        <begin position="155"/>
        <end position="179"/>
    </location>
</feature>
<feature type="compositionally biased region" description="Basic and acidic residues" evidence="1">
    <location>
        <begin position="165"/>
        <end position="179"/>
    </location>
</feature>
<keyword evidence="4" id="KW-1185">Reference proteome</keyword>
<feature type="region of interest" description="Disordered" evidence="1">
    <location>
        <begin position="53"/>
        <end position="88"/>
    </location>
</feature>
<feature type="compositionally biased region" description="Polar residues" evidence="1">
    <location>
        <begin position="53"/>
        <end position="73"/>
    </location>
</feature>
<evidence type="ECO:0000313" key="4">
    <source>
        <dbReference type="Proteomes" id="UP001175271"/>
    </source>
</evidence>
<sequence length="179" mass="19030">MDPCALHIAVLIILAPFSCCDLFQQPDYQLGQMNPNFIQLGFAPVGYQPFPTGLQNSGNDAQSVPSNTESTKPSGEVRATDELPEDQGGLLQGTREAFSNGVHTMNNLFASMVSGAAKAVGGAAGMAKDMASGFMEQAGETCKFHESRGIMWSISDDSLTEGPEDGQKNSTDKKPNDNH</sequence>
<evidence type="ECO:0000256" key="1">
    <source>
        <dbReference type="SAM" id="MobiDB-lite"/>
    </source>
</evidence>
<organism evidence="3 4">
    <name type="scientific">Steinernema hermaphroditum</name>
    <dbReference type="NCBI Taxonomy" id="289476"/>
    <lineage>
        <taxon>Eukaryota</taxon>
        <taxon>Metazoa</taxon>
        <taxon>Ecdysozoa</taxon>
        <taxon>Nematoda</taxon>
        <taxon>Chromadorea</taxon>
        <taxon>Rhabditida</taxon>
        <taxon>Tylenchina</taxon>
        <taxon>Panagrolaimomorpha</taxon>
        <taxon>Strongyloidoidea</taxon>
        <taxon>Steinernematidae</taxon>
        <taxon>Steinernema</taxon>
    </lineage>
</organism>
<gene>
    <name evidence="3" type="ORF">QR680_009637</name>
</gene>
<proteinExistence type="predicted"/>
<name>A0AA39IL35_9BILA</name>
<keyword evidence="2" id="KW-0732">Signal</keyword>